<gene>
    <name evidence="3" type="ORF">CVT24_008222</name>
</gene>
<dbReference type="GO" id="GO:0032786">
    <property type="term" value="P:positive regulation of DNA-templated transcription, elongation"/>
    <property type="evidence" value="ECO:0007669"/>
    <property type="project" value="InterPro"/>
</dbReference>
<name>A0A409YR25_9AGAR</name>
<feature type="compositionally biased region" description="Basic and acidic residues" evidence="1">
    <location>
        <begin position="161"/>
        <end position="175"/>
    </location>
</feature>
<dbReference type="GO" id="GO:0045943">
    <property type="term" value="P:positive regulation of transcription by RNA polymerase I"/>
    <property type="evidence" value="ECO:0007669"/>
    <property type="project" value="TreeGrafter"/>
</dbReference>
<dbReference type="Pfam" id="PF12243">
    <property type="entry name" value="CTK3"/>
    <property type="match status" value="1"/>
</dbReference>
<dbReference type="OrthoDB" id="21266at2759"/>
<evidence type="ECO:0000313" key="3">
    <source>
        <dbReference type="EMBL" id="PPR05453.1"/>
    </source>
</evidence>
<reference evidence="3 4" key="1">
    <citation type="journal article" date="2018" name="Evol. Lett.">
        <title>Horizontal gene cluster transfer increased hallucinogenic mushroom diversity.</title>
        <authorList>
            <person name="Reynolds H.T."/>
            <person name="Vijayakumar V."/>
            <person name="Gluck-Thaler E."/>
            <person name="Korotkin H.B."/>
            <person name="Matheny P.B."/>
            <person name="Slot J.C."/>
        </authorList>
    </citation>
    <scope>NUCLEOTIDE SEQUENCE [LARGE SCALE GENOMIC DNA]</scope>
    <source>
        <strain evidence="3 4">2629</strain>
    </source>
</reference>
<protein>
    <recommendedName>
        <fullName evidence="2">CID domain-containing protein</fullName>
    </recommendedName>
</protein>
<proteinExistence type="predicted"/>
<evidence type="ECO:0000256" key="1">
    <source>
        <dbReference type="SAM" id="MobiDB-lite"/>
    </source>
</evidence>
<evidence type="ECO:0000259" key="2">
    <source>
        <dbReference type="PROSITE" id="PS51391"/>
    </source>
</evidence>
<dbReference type="PROSITE" id="PS51391">
    <property type="entry name" value="CID"/>
    <property type="match status" value="1"/>
</dbReference>
<dbReference type="InterPro" id="IPR024637">
    <property type="entry name" value="Ctk3_C"/>
</dbReference>
<dbReference type="AlphaFoldDB" id="A0A409YR25"/>
<keyword evidence="4" id="KW-1185">Reference proteome</keyword>
<dbReference type="PANTHER" id="PTHR28291:SF1">
    <property type="entry name" value="CTD KINASE SUBUNIT GAMMA"/>
    <property type="match status" value="1"/>
</dbReference>
<dbReference type="GO" id="GO:0070692">
    <property type="term" value="C:CTDK-1 complex"/>
    <property type="evidence" value="ECO:0007669"/>
    <property type="project" value="InterPro"/>
</dbReference>
<feature type="non-terminal residue" evidence="3">
    <location>
        <position position="1"/>
    </location>
</feature>
<dbReference type="EMBL" id="NHTK01000807">
    <property type="protein sequence ID" value="PPR05453.1"/>
    <property type="molecule type" value="Genomic_DNA"/>
</dbReference>
<dbReference type="InterPro" id="IPR024638">
    <property type="entry name" value="Ctk3_N"/>
</dbReference>
<comment type="caution">
    <text evidence="3">The sequence shown here is derived from an EMBL/GenBank/DDBJ whole genome shotgun (WGS) entry which is preliminary data.</text>
</comment>
<dbReference type="Gene3D" id="1.25.40.90">
    <property type="match status" value="1"/>
</dbReference>
<dbReference type="InParanoid" id="A0A409YR25"/>
<dbReference type="InterPro" id="IPR006569">
    <property type="entry name" value="CID_dom"/>
</dbReference>
<feature type="domain" description="CID" evidence="2">
    <location>
        <begin position="1"/>
        <end position="134"/>
    </location>
</feature>
<dbReference type="STRING" id="181874.A0A409YR25"/>
<evidence type="ECO:0000313" key="4">
    <source>
        <dbReference type="Proteomes" id="UP000284842"/>
    </source>
</evidence>
<dbReference type="InterPro" id="IPR008942">
    <property type="entry name" value="ENTH_VHS"/>
</dbReference>
<feature type="compositionally biased region" description="Polar residues" evidence="1">
    <location>
        <begin position="138"/>
        <end position="156"/>
    </location>
</feature>
<sequence length="252" mass="29290">TQQSIQKVVAFAIKYYGPCGDDLWDCIIEAAEKGSINSRMNLLHFLDSLCETSLIMKLHAEQLGKAGESEKTNGLYVFNLSRDLNRIVDYIVPEGKEGLPNLVSTKQILETWRHKRYIDTHKIDEVITSLDQRPSPISLESSDTQPAPTNHVSQSRQAKREHRDSINERIEQDRERHKRLRERRWVQPTYRNPVSMQIGQLACFQPLDTQEDMERALDIEFENDWETTSDWNPDDEDAIREDTYLAYLGDPK</sequence>
<accession>A0A409YR25</accession>
<dbReference type="PANTHER" id="PTHR28291">
    <property type="entry name" value="CTD KINASE SUBUNIT GAMMA"/>
    <property type="match status" value="1"/>
</dbReference>
<dbReference type="Pfam" id="PF12350">
    <property type="entry name" value="CTK3_C"/>
    <property type="match status" value="1"/>
</dbReference>
<dbReference type="Proteomes" id="UP000284842">
    <property type="component" value="Unassembled WGS sequence"/>
</dbReference>
<feature type="region of interest" description="Disordered" evidence="1">
    <location>
        <begin position="133"/>
        <end position="177"/>
    </location>
</feature>
<dbReference type="InterPro" id="IPR042326">
    <property type="entry name" value="Ctk3"/>
</dbReference>
<organism evidence="3 4">
    <name type="scientific">Panaeolus cyanescens</name>
    <dbReference type="NCBI Taxonomy" id="181874"/>
    <lineage>
        <taxon>Eukaryota</taxon>
        <taxon>Fungi</taxon>
        <taxon>Dikarya</taxon>
        <taxon>Basidiomycota</taxon>
        <taxon>Agaricomycotina</taxon>
        <taxon>Agaricomycetes</taxon>
        <taxon>Agaricomycetidae</taxon>
        <taxon>Agaricales</taxon>
        <taxon>Agaricineae</taxon>
        <taxon>Galeropsidaceae</taxon>
        <taxon>Panaeolus</taxon>
    </lineage>
</organism>